<keyword evidence="6" id="KW-0165">Cleavage on pair of basic residues</keyword>
<keyword evidence="10" id="KW-0862">Zinc</keyword>
<sequence>MRLLLTFAAVYLGLAGHIVATPLKRDAPTLVISTSTTTPNTGSTNEIEILVKVENTSDQNVKVLKHGSVLDNKLPTQSFTVTQGDQPVAFTGISIQLNIHKLPEDAYVVIPAGQSVEATHTNLAGLYAFHEAGTGIFTFTPKQDFLVLSANGLSKATGDMLTVIAEDASVDVHVSRDVSKREMEERSVVACSDTDLAAFLSTSYRNGITLAQLSAVYISSVGSNDTLFQAYFGVTTSSIPYNVFNAIATENSTTRELYCSDPHAGCGQGVVAYTVVSNTNIYYCPLFFTDVPLSYLCDGRTTVDAGNIAAGSMLHMLATSVVNTDEHAYGCPADRTLAASSPSLAMNNTDTYNCFATEVFLRLGC</sequence>
<dbReference type="PANTHER" id="PTHR37016:SF3">
    <property type="entry name" value="NEUTRAL PROTEASE 2-RELATED"/>
    <property type="match status" value="1"/>
</dbReference>
<dbReference type="InterPro" id="IPR050414">
    <property type="entry name" value="Fungal_M35_metalloproteases"/>
</dbReference>
<keyword evidence="11" id="KW-0482">Metalloprotease</keyword>
<accession>A0A0C3B9M0</accession>
<evidence type="ECO:0000256" key="12">
    <source>
        <dbReference type="ARBA" id="ARBA00023145"/>
    </source>
</evidence>
<evidence type="ECO:0000256" key="2">
    <source>
        <dbReference type="ARBA" id="ARBA00001947"/>
    </source>
</evidence>
<evidence type="ECO:0000313" key="15">
    <source>
        <dbReference type="EMBL" id="KIM28814.1"/>
    </source>
</evidence>
<evidence type="ECO:0000256" key="4">
    <source>
        <dbReference type="ARBA" id="ARBA00012431"/>
    </source>
</evidence>
<dbReference type="PANTHER" id="PTHR37016">
    <property type="match status" value="1"/>
</dbReference>
<evidence type="ECO:0000256" key="5">
    <source>
        <dbReference type="ARBA" id="ARBA00022670"/>
    </source>
</evidence>
<dbReference type="AlphaFoldDB" id="A0A0C3B9M0"/>
<evidence type="ECO:0000256" key="10">
    <source>
        <dbReference type="ARBA" id="ARBA00022833"/>
    </source>
</evidence>
<gene>
    <name evidence="15" type="ORF">M408DRAFT_23471</name>
</gene>
<dbReference type="HOGENOM" id="CLU_040830_0_0_1"/>
<dbReference type="EC" id="3.4.24.39" evidence="4"/>
<feature type="signal peptide" evidence="14">
    <location>
        <begin position="1"/>
        <end position="20"/>
    </location>
</feature>
<dbReference type="Gene3D" id="2.60.40.2970">
    <property type="match status" value="1"/>
</dbReference>
<comment type="similarity">
    <text evidence="3">Belongs to the peptidase M35 family.</text>
</comment>
<feature type="chain" id="PRO_5002161580" description="deuterolysin" evidence="14">
    <location>
        <begin position="21"/>
        <end position="365"/>
    </location>
</feature>
<dbReference type="Proteomes" id="UP000054097">
    <property type="component" value="Unassembled WGS sequence"/>
</dbReference>
<dbReference type="STRING" id="933852.A0A0C3B9M0"/>
<keyword evidence="8 14" id="KW-0732">Signal</keyword>
<evidence type="ECO:0000256" key="9">
    <source>
        <dbReference type="ARBA" id="ARBA00022801"/>
    </source>
</evidence>
<dbReference type="GO" id="GO:0006508">
    <property type="term" value="P:proteolysis"/>
    <property type="evidence" value="ECO:0007669"/>
    <property type="project" value="UniProtKB-KW"/>
</dbReference>
<keyword evidence="7" id="KW-0479">Metal-binding</keyword>
<dbReference type="GO" id="GO:0046872">
    <property type="term" value="F:metal ion binding"/>
    <property type="evidence" value="ECO:0007669"/>
    <property type="project" value="UniProtKB-KW"/>
</dbReference>
<keyword evidence="12" id="KW-0865">Zymogen</keyword>
<dbReference type="OrthoDB" id="412874at2759"/>
<dbReference type="InterPro" id="IPR024079">
    <property type="entry name" value="MetalloPept_cat_dom_sf"/>
</dbReference>
<evidence type="ECO:0000256" key="8">
    <source>
        <dbReference type="ARBA" id="ARBA00022729"/>
    </source>
</evidence>
<dbReference type="SUPFAM" id="SSF55486">
    <property type="entry name" value="Metalloproteases ('zincins'), catalytic domain"/>
    <property type="match status" value="1"/>
</dbReference>
<evidence type="ECO:0000256" key="3">
    <source>
        <dbReference type="ARBA" id="ARBA00010279"/>
    </source>
</evidence>
<dbReference type="CDD" id="cd11008">
    <property type="entry name" value="M35_deuterolysin_like"/>
    <property type="match status" value="1"/>
</dbReference>
<proteinExistence type="inferred from homology"/>
<evidence type="ECO:0000256" key="13">
    <source>
        <dbReference type="PIRSR" id="PIRSR601384-2"/>
    </source>
</evidence>
<protein>
    <recommendedName>
        <fullName evidence="4">deuterolysin</fullName>
        <ecNumber evidence="4">3.4.24.39</ecNumber>
    </recommendedName>
</protein>
<name>A0A0C3B9M0_SERVB</name>
<comment type="cofactor">
    <cofactor evidence="2">
        <name>Zn(2+)</name>
        <dbReference type="ChEBI" id="CHEBI:29105"/>
    </cofactor>
</comment>
<dbReference type="InterPro" id="IPR001384">
    <property type="entry name" value="Peptidase_M35"/>
</dbReference>
<dbReference type="EMBL" id="KN824291">
    <property type="protein sequence ID" value="KIM28814.1"/>
    <property type="molecule type" value="Genomic_DNA"/>
</dbReference>
<organism evidence="15 16">
    <name type="scientific">Serendipita vermifera MAFF 305830</name>
    <dbReference type="NCBI Taxonomy" id="933852"/>
    <lineage>
        <taxon>Eukaryota</taxon>
        <taxon>Fungi</taxon>
        <taxon>Dikarya</taxon>
        <taxon>Basidiomycota</taxon>
        <taxon>Agaricomycotina</taxon>
        <taxon>Agaricomycetes</taxon>
        <taxon>Sebacinales</taxon>
        <taxon>Serendipitaceae</taxon>
        <taxon>Serendipita</taxon>
    </lineage>
</organism>
<evidence type="ECO:0000256" key="7">
    <source>
        <dbReference type="ARBA" id="ARBA00022723"/>
    </source>
</evidence>
<feature type="binding site" evidence="13">
    <location>
        <position position="315"/>
    </location>
    <ligand>
        <name>Zn(2+)</name>
        <dbReference type="ChEBI" id="CHEBI:29105"/>
        <note>catalytic</note>
    </ligand>
</feature>
<comment type="catalytic activity">
    <reaction evidence="1">
        <text>Preferential cleavage of bonds with hydrophobic residues in P1'. Also 3-Asn-|-Gln-4 and 8-Gly-|-Ser-9 bonds in insulin B chain.</text>
        <dbReference type="EC" id="3.4.24.39"/>
    </reaction>
</comment>
<keyword evidence="16" id="KW-1185">Reference proteome</keyword>
<evidence type="ECO:0000256" key="1">
    <source>
        <dbReference type="ARBA" id="ARBA00001187"/>
    </source>
</evidence>
<evidence type="ECO:0000256" key="11">
    <source>
        <dbReference type="ARBA" id="ARBA00023049"/>
    </source>
</evidence>
<dbReference type="GO" id="GO:0004222">
    <property type="term" value="F:metalloendopeptidase activity"/>
    <property type="evidence" value="ECO:0007669"/>
    <property type="project" value="InterPro"/>
</dbReference>
<dbReference type="Pfam" id="PF02102">
    <property type="entry name" value="Peptidase_M35"/>
    <property type="match status" value="1"/>
</dbReference>
<evidence type="ECO:0000256" key="14">
    <source>
        <dbReference type="SAM" id="SignalP"/>
    </source>
</evidence>
<keyword evidence="5" id="KW-0645">Protease</keyword>
<evidence type="ECO:0000313" key="16">
    <source>
        <dbReference type="Proteomes" id="UP000054097"/>
    </source>
</evidence>
<dbReference type="Gene3D" id="3.40.390.10">
    <property type="entry name" value="Collagenase (Catalytic Domain)"/>
    <property type="match status" value="1"/>
</dbReference>
<keyword evidence="9" id="KW-0378">Hydrolase</keyword>
<evidence type="ECO:0000256" key="6">
    <source>
        <dbReference type="ARBA" id="ARBA00022685"/>
    </source>
</evidence>
<reference evidence="15 16" key="1">
    <citation type="submission" date="2014-04" db="EMBL/GenBank/DDBJ databases">
        <authorList>
            <consortium name="DOE Joint Genome Institute"/>
            <person name="Kuo A."/>
            <person name="Zuccaro A."/>
            <person name="Kohler A."/>
            <person name="Nagy L.G."/>
            <person name="Floudas D."/>
            <person name="Copeland A."/>
            <person name="Barry K.W."/>
            <person name="Cichocki N."/>
            <person name="Veneault-Fourrey C."/>
            <person name="LaButti K."/>
            <person name="Lindquist E.A."/>
            <person name="Lipzen A."/>
            <person name="Lundell T."/>
            <person name="Morin E."/>
            <person name="Murat C."/>
            <person name="Sun H."/>
            <person name="Tunlid A."/>
            <person name="Henrissat B."/>
            <person name="Grigoriev I.V."/>
            <person name="Hibbett D.S."/>
            <person name="Martin F."/>
            <person name="Nordberg H.P."/>
            <person name="Cantor M.N."/>
            <person name="Hua S.X."/>
        </authorList>
    </citation>
    <scope>NUCLEOTIDE SEQUENCE [LARGE SCALE GENOMIC DNA]</scope>
    <source>
        <strain evidence="15 16">MAFF 305830</strain>
    </source>
</reference>
<reference evidence="16" key="2">
    <citation type="submission" date="2015-01" db="EMBL/GenBank/DDBJ databases">
        <title>Evolutionary Origins and Diversification of the Mycorrhizal Mutualists.</title>
        <authorList>
            <consortium name="DOE Joint Genome Institute"/>
            <consortium name="Mycorrhizal Genomics Consortium"/>
            <person name="Kohler A."/>
            <person name="Kuo A."/>
            <person name="Nagy L.G."/>
            <person name="Floudas D."/>
            <person name="Copeland A."/>
            <person name="Barry K.W."/>
            <person name="Cichocki N."/>
            <person name="Veneault-Fourrey C."/>
            <person name="LaButti K."/>
            <person name="Lindquist E.A."/>
            <person name="Lipzen A."/>
            <person name="Lundell T."/>
            <person name="Morin E."/>
            <person name="Murat C."/>
            <person name="Riley R."/>
            <person name="Ohm R."/>
            <person name="Sun H."/>
            <person name="Tunlid A."/>
            <person name="Henrissat B."/>
            <person name="Grigoriev I.V."/>
            <person name="Hibbett D.S."/>
            <person name="Martin F."/>
        </authorList>
    </citation>
    <scope>NUCLEOTIDE SEQUENCE [LARGE SCALE GENOMIC DNA]</scope>
    <source>
        <strain evidence="16">MAFF 305830</strain>
    </source>
</reference>